<dbReference type="PROSITE" id="PS51625">
    <property type="entry name" value="SAM_MT_TRMB"/>
    <property type="match status" value="1"/>
</dbReference>
<feature type="binding site" evidence="9">
    <location>
        <position position="156"/>
    </location>
    <ligand>
        <name>substrate</name>
    </ligand>
</feature>
<feature type="binding site" evidence="9">
    <location>
        <position position="120"/>
    </location>
    <ligand>
        <name>S-adenosyl-L-methionine</name>
        <dbReference type="ChEBI" id="CHEBI:59789"/>
    </ligand>
</feature>
<dbReference type="UniPathway" id="UPA00989"/>
<evidence type="ECO:0000256" key="9">
    <source>
        <dbReference type="HAMAP-Rule" id="MF_01057"/>
    </source>
</evidence>
<dbReference type="eggNOG" id="COG0220">
    <property type="taxonomic scope" value="Bacteria"/>
</dbReference>
<feature type="binding site" evidence="9">
    <location>
        <position position="69"/>
    </location>
    <ligand>
        <name>S-adenosyl-L-methionine</name>
        <dbReference type="ChEBI" id="CHEBI:59789"/>
    </ligand>
</feature>
<comment type="caution">
    <text evidence="9">Lacks conserved residue(s) required for the propagation of feature annotation.</text>
</comment>
<keyword evidence="4 9" id="KW-0808">Transferase</keyword>
<dbReference type="GO" id="GO:0008176">
    <property type="term" value="F:tRNA (guanine(46)-N7)-methyltransferase activity"/>
    <property type="evidence" value="ECO:0007669"/>
    <property type="project" value="UniProtKB-UniRule"/>
</dbReference>
<organism evidence="10 11">
    <name type="scientific">Liquorilactobacillus vini DSM 20605</name>
    <dbReference type="NCBI Taxonomy" id="1133569"/>
    <lineage>
        <taxon>Bacteria</taxon>
        <taxon>Bacillati</taxon>
        <taxon>Bacillota</taxon>
        <taxon>Bacilli</taxon>
        <taxon>Lactobacillales</taxon>
        <taxon>Lactobacillaceae</taxon>
        <taxon>Liquorilactobacillus</taxon>
    </lineage>
</organism>
<keyword evidence="6 9" id="KW-0819">tRNA processing</keyword>
<dbReference type="PANTHER" id="PTHR23417:SF14">
    <property type="entry name" value="PENTACOTRIPEPTIDE-REPEAT REGION OF PRORP DOMAIN-CONTAINING PROTEIN"/>
    <property type="match status" value="1"/>
</dbReference>
<dbReference type="Proteomes" id="UP000051576">
    <property type="component" value="Unassembled WGS sequence"/>
</dbReference>
<dbReference type="STRING" id="1133569.FD21_GL000060"/>
<reference evidence="10" key="1">
    <citation type="journal article" date="2015" name="Genome Announc.">
        <title>Expanding the biotechnology potential of lactobacilli through comparative genomics of 213 strains and associated genera.</title>
        <authorList>
            <person name="Sun Z."/>
            <person name="Harris H.M."/>
            <person name="McCann A."/>
            <person name="Guo C."/>
            <person name="Argimon S."/>
            <person name="Zhang W."/>
            <person name="Yang X."/>
            <person name="Jeffery I.B."/>
            <person name="Cooney J.C."/>
            <person name="Kagawa T.F."/>
            <person name="Liu W."/>
            <person name="Song Y."/>
            <person name="Salvetti E."/>
            <person name="Wrobel A."/>
            <person name="Rasinkangas P."/>
            <person name="Parkhill J."/>
            <person name="Rea M.C."/>
            <person name="O'Sullivan O."/>
            <person name="Ritari J."/>
            <person name="Douillard F.P."/>
            <person name="Paul Ross R."/>
            <person name="Yang R."/>
            <person name="Briner A.E."/>
            <person name="Felis G.E."/>
            <person name="de Vos W.M."/>
            <person name="Barrangou R."/>
            <person name="Klaenhammer T.R."/>
            <person name="Caufield P.W."/>
            <person name="Cui Y."/>
            <person name="Zhang H."/>
            <person name="O'Toole P.W."/>
        </authorList>
    </citation>
    <scope>NUCLEOTIDE SEQUENCE [LARGE SCALE GENOMIC DNA]</scope>
    <source>
        <strain evidence="10">DSM 20605</strain>
    </source>
</reference>
<evidence type="ECO:0000256" key="3">
    <source>
        <dbReference type="ARBA" id="ARBA00022603"/>
    </source>
</evidence>
<evidence type="ECO:0000256" key="1">
    <source>
        <dbReference type="ARBA" id="ARBA00000142"/>
    </source>
</evidence>
<comment type="pathway">
    <text evidence="7 9">tRNA modification; N(7)-methylguanine-tRNA biosynthesis.</text>
</comment>
<dbReference type="CDD" id="cd02440">
    <property type="entry name" value="AdoMet_MTases"/>
    <property type="match status" value="1"/>
</dbReference>
<proteinExistence type="inferred from homology"/>
<evidence type="ECO:0000256" key="8">
    <source>
        <dbReference type="ARBA" id="ARBA00060767"/>
    </source>
</evidence>
<feature type="binding site" evidence="9">
    <location>
        <position position="124"/>
    </location>
    <ligand>
        <name>substrate</name>
    </ligand>
</feature>
<evidence type="ECO:0000313" key="11">
    <source>
        <dbReference type="Proteomes" id="UP000051576"/>
    </source>
</evidence>
<gene>
    <name evidence="9" type="primary">trmB</name>
    <name evidence="10" type="ORF">FD21_GL000060</name>
</gene>
<comment type="caution">
    <text evidence="10">The sequence shown here is derived from an EMBL/GenBank/DDBJ whole genome shotgun (WGS) entry which is preliminary data.</text>
</comment>
<protein>
    <recommendedName>
        <fullName evidence="9">tRNA (guanine-N(7)-)-methyltransferase</fullName>
        <ecNumber evidence="9">2.1.1.33</ecNumber>
    </recommendedName>
    <alternativeName>
        <fullName evidence="9">tRNA (guanine(46)-N(7))-methyltransferase</fullName>
    </alternativeName>
    <alternativeName>
        <fullName evidence="9">tRNA(m7G46)-methyltransferase</fullName>
    </alternativeName>
</protein>
<keyword evidence="3 9" id="KW-0489">Methyltransferase</keyword>
<keyword evidence="5 9" id="KW-0949">S-adenosyl-L-methionine</keyword>
<dbReference type="NCBIfam" id="NF001080">
    <property type="entry name" value="PRK00121.2-2"/>
    <property type="match status" value="1"/>
</dbReference>
<dbReference type="InterPro" id="IPR029063">
    <property type="entry name" value="SAM-dependent_MTases_sf"/>
</dbReference>
<comment type="function">
    <text evidence="2 9">Catalyzes the formation of N(7)-methylguanine at position 46 (m7G46) in tRNA.</text>
</comment>
<evidence type="ECO:0000256" key="5">
    <source>
        <dbReference type="ARBA" id="ARBA00022691"/>
    </source>
</evidence>
<dbReference type="FunFam" id="3.40.50.150:FF:000035">
    <property type="entry name" value="tRNA (guanine-N(7)-)-methyltransferase"/>
    <property type="match status" value="1"/>
</dbReference>
<dbReference type="Pfam" id="PF02390">
    <property type="entry name" value="Methyltransf_4"/>
    <property type="match status" value="1"/>
</dbReference>
<evidence type="ECO:0000256" key="2">
    <source>
        <dbReference type="ARBA" id="ARBA00003015"/>
    </source>
</evidence>
<feature type="binding site" evidence="9">
    <location>
        <begin position="194"/>
        <end position="197"/>
    </location>
    <ligand>
        <name>substrate</name>
    </ligand>
</feature>
<dbReference type="EMBL" id="AYYX01000001">
    <property type="protein sequence ID" value="KRM89765.1"/>
    <property type="molecule type" value="Genomic_DNA"/>
</dbReference>
<dbReference type="HAMAP" id="MF_01057">
    <property type="entry name" value="tRNA_methyltr_TrmB"/>
    <property type="match status" value="1"/>
</dbReference>
<evidence type="ECO:0000313" key="10">
    <source>
        <dbReference type="EMBL" id="KRM89765.1"/>
    </source>
</evidence>
<sequence length="215" mass="24867">MRLRNKPWAKPLIAKNSAKIVIEPAIYRGKWQSRFVKRAPLFLEIGMGKGKFIIEMAKKHPENNYIGMELQTTVAAMALKRLLQADEMPTNLQLVCGNGNQLLEFFASNEISGIFLNFSDPWPKKKQAKRRLTYQTFLSQYQQVMAPNGKIEFKTDNQGLFEFSIKSLNNFGMKFDGIWLDLHHSEANETNIMTEYEEKFSQKGQPIFKLIAHFN</sequence>
<dbReference type="AlphaFoldDB" id="A0A0R2CEL9"/>
<comment type="similarity">
    <text evidence="8 9">Belongs to the class I-like SAM-binding methyltransferase superfamily. TrmB family.</text>
</comment>
<feature type="binding site" evidence="9">
    <location>
        <position position="98"/>
    </location>
    <ligand>
        <name>S-adenosyl-L-methionine</name>
        <dbReference type="ChEBI" id="CHEBI:59789"/>
    </ligand>
</feature>
<evidence type="ECO:0000256" key="6">
    <source>
        <dbReference type="ARBA" id="ARBA00022694"/>
    </source>
</evidence>
<feature type="binding site" evidence="9">
    <location>
        <position position="44"/>
    </location>
    <ligand>
        <name>S-adenosyl-L-methionine</name>
        <dbReference type="ChEBI" id="CHEBI:59789"/>
    </ligand>
</feature>
<name>A0A0R2CEL9_9LACO</name>
<evidence type="ECO:0000256" key="4">
    <source>
        <dbReference type="ARBA" id="ARBA00022679"/>
    </source>
</evidence>
<dbReference type="InterPro" id="IPR003358">
    <property type="entry name" value="tRNA_(Gua-N-7)_MeTrfase_Trmb"/>
</dbReference>
<accession>A0A0R2CEL9</accession>
<dbReference type="SUPFAM" id="SSF53335">
    <property type="entry name" value="S-adenosyl-L-methionine-dependent methyltransferases"/>
    <property type="match status" value="1"/>
</dbReference>
<dbReference type="PATRIC" id="fig|1133569.4.peg.61"/>
<dbReference type="RefSeq" id="WP_010580099.1">
    <property type="nucleotide sequence ID" value="NZ_AHYZ01000060.1"/>
</dbReference>
<dbReference type="OrthoDB" id="9802090at2"/>
<dbReference type="Gene3D" id="3.40.50.150">
    <property type="entry name" value="Vaccinia Virus protein VP39"/>
    <property type="match status" value="1"/>
</dbReference>
<dbReference type="PANTHER" id="PTHR23417">
    <property type="entry name" value="3-DEOXY-D-MANNO-OCTULOSONIC-ACID TRANSFERASE/TRNA GUANINE-N 7 - -METHYLTRANSFERASE"/>
    <property type="match status" value="1"/>
</dbReference>
<dbReference type="NCBIfam" id="TIGR00091">
    <property type="entry name" value="tRNA (guanosine(46)-N7)-methyltransferase TrmB"/>
    <property type="match status" value="1"/>
</dbReference>
<evidence type="ECO:0000256" key="7">
    <source>
        <dbReference type="ARBA" id="ARBA00060552"/>
    </source>
</evidence>
<dbReference type="InterPro" id="IPR055361">
    <property type="entry name" value="tRNA_methyltr_TrmB_bact"/>
</dbReference>
<dbReference type="EC" id="2.1.1.33" evidence="9"/>
<keyword evidence="11" id="KW-1185">Reference proteome</keyword>
<comment type="catalytic activity">
    <reaction evidence="1 9">
        <text>guanosine(46) in tRNA + S-adenosyl-L-methionine = N(7)-methylguanosine(46) in tRNA + S-adenosyl-L-homocysteine</text>
        <dbReference type="Rhea" id="RHEA:42708"/>
        <dbReference type="Rhea" id="RHEA-COMP:10188"/>
        <dbReference type="Rhea" id="RHEA-COMP:10189"/>
        <dbReference type="ChEBI" id="CHEBI:57856"/>
        <dbReference type="ChEBI" id="CHEBI:59789"/>
        <dbReference type="ChEBI" id="CHEBI:74269"/>
        <dbReference type="ChEBI" id="CHEBI:74480"/>
        <dbReference type="EC" id="2.1.1.33"/>
    </reaction>
</comment>
<dbReference type="GO" id="GO:0043527">
    <property type="term" value="C:tRNA methyltransferase complex"/>
    <property type="evidence" value="ECO:0007669"/>
    <property type="project" value="TreeGrafter"/>
</dbReference>